<reference evidence="1 2" key="1">
    <citation type="submission" date="2014-04" db="EMBL/GenBank/DDBJ databases">
        <authorList>
            <consortium name="DOE Joint Genome Institute"/>
            <person name="Kuo A."/>
            <person name="Gay G."/>
            <person name="Dore J."/>
            <person name="Kohler A."/>
            <person name="Nagy L.G."/>
            <person name="Floudas D."/>
            <person name="Copeland A."/>
            <person name="Barry K.W."/>
            <person name="Cichocki N."/>
            <person name="Veneault-Fourrey C."/>
            <person name="LaButti K."/>
            <person name="Lindquist E.A."/>
            <person name="Lipzen A."/>
            <person name="Lundell T."/>
            <person name="Morin E."/>
            <person name="Murat C."/>
            <person name="Sun H."/>
            <person name="Tunlid A."/>
            <person name="Henrissat B."/>
            <person name="Grigoriev I.V."/>
            <person name="Hibbett D.S."/>
            <person name="Martin F."/>
            <person name="Nordberg H.P."/>
            <person name="Cantor M.N."/>
            <person name="Hua S.X."/>
        </authorList>
    </citation>
    <scope>NUCLEOTIDE SEQUENCE [LARGE SCALE GENOMIC DNA]</scope>
    <source>
        <strain evidence="2">h7</strain>
    </source>
</reference>
<reference evidence="2" key="2">
    <citation type="submission" date="2015-01" db="EMBL/GenBank/DDBJ databases">
        <title>Evolutionary Origins and Diversification of the Mycorrhizal Mutualists.</title>
        <authorList>
            <consortium name="DOE Joint Genome Institute"/>
            <consortium name="Mycorrhizal Genomics Consortium"/>
            <person name="Kohler A."/>
            <person name="Kuo A."/>
            <person name="Nagy L.G."/>
            <person name="Floudas D."/>
            <person name="Copeland A."/>
            <person name="Barry K.W."/>
            <person name="Cichocki N."/>
            <person name="Veneault-Fourrey C."/>
            <person name="LaButti K."/>
            <person name="Lindquist E.A."/>
            <person name="Lipzen A."/>
            <person name="Lundell T."/>
            <person name="Morin E."/>
            <person name="Murat C."/>
            <person name="Riley R."/>
            <person name="Ohm R."/>
            <person name="Sun H."/>
            <person name="Tunlid A."/>
            <person name="Henrissat B."/>
            <person name="Grigoriev I.V."/>
            <person name="Hibbett D.S."/>
            <person name="Martin F."/>
        </authorList>
    </citation>
    <scope>NUCLEOTIDE SEQUENCE [LARGE SCALE GENOMIC DNA]</scope>
    <source>
        <strain evidence="2">h7</strain>
    </source>
</reference>
<protein>
    <submittedName>
        <fullName evidence="1">Uncharacterized protein</fullName>
    </submittedName>
</protein>
<dbReference type="EMBL" id="KN831776">
    <property type="protein sequence ID" value="KIM43071.1"/>
    <property type="molecule type" value="Genomic_DNA"/>
</dbReference>
<organism evidence="1 2">
    <name type="scientific">Hebeloma cylindrosporum</name>
    <dbReference type="NCBI Taxonomy" id="76867"/>
    <lineage>
        <taxon>Eukaryota</taxon>
        <taxon>Fungi</taxon>
        <taxon>Dikarya</taxon>
        <taxon>Basidiomycota</taxon>
        <taxon>Agaricomycotina</taxon>
        <taxon>Agaricomycetes</taxon>
        <taxon>Agaricomycetidae</taxon>
        <taxon>Agaricales</taxon>
        <taxon>Agaricineae</taxon>
        <taxon>Hymenogastraceae</taxon>
        <taxon>Hebeloma</taxon>
    </lineage>
</organism>
<name>A0A0C3CHH7_HEBCY</name>
<dbReference type="HOGENOM" id="CLU_1482158_0_0_1"/>
<dbReference type="Proteomes" id="UP000053424">
    <property type="component" value="Unassembled WGS sequence"/>
</dbReference>
<evidence type="ECO:0000313" key="2">
    <source>
        <dbReference type="Proteomes" id="UP000053424"/>
    </source>
</evidence>
<proteinExistence type="predicted"/>
<gene>
    <name evidence="1" type="ORF">M413DRAFT_395487</name>
</gene>
<accession>A0A0C3CHH7</accession>
<sequence>MLFLASCVKPVTWSDKFQWISFLFVAIYISVELNPSLGPNDQISQCRPSRCMITPLLAPLVNSGRSLGLFRAQPLTGVYENMTLDSFWKENQLASASSIIGWRISGERACHKIWEIHVTIVCKLYGHSPCQKIKTASVAQNAQQLRTIEGDLELTWRLLGIALINFNRSPRSLKATTGPEGA</sequence>
<keyword evidence="2" id="KW-1185">Reference proteome</keyword>
<dbReference type="AlphaFoldDB" id="A0A0C3CHH7"/>
<evidence type="ECO:0000313" key="1">
    <source>
        <dbReference type="EMBL" id="KIM43071.1"/>
    </source>
</evidence>